<evidence type="ECO:0000256" key="1">
    <source>
        <dbReference type="SAM" id="SignalP"/>
    </source>
</evidence>
<dbReference type="OrthoDB" id="57539at2"/>
<accession>A0A2V5K9U0</accession>
<reference evidence="2 3" key="1">
    <citation type="submission" date="2018-05" db="EMBL/GenBank/DDBJ databases">
        <title>Paenibacillus flagellatus sp. nov., isolated from selenium mineral soil.</title>
        <authorList>
            <person name="Dai X."/>
        </authorList>
    </citation>
    <scope>NUCLEOTIDE SEQUENCE [LARGE SCALE GENOMIC DNA]</scope>
    <source>
        <strain evidence="2 3">DXL2</strain>
    </source>
</reference>
<dbReference type="RefSeq" id="WP_110838808.1">
    <property type="nucleotide sequence ID" value="NZ_QJVJ01000002.1"/>
</dbReference>
<dbReference type="EMBL" id="QJVJ01000002">
    <property type="protein sequence ID" value="PYI56281.1"/>
    <property type="molecule type" value="Genomic_DNA"/>
</dbReference>
<dbReference type="Pfam" id="PF17963">
    <property type="entry name" value="Big_9"/>
    <property type="match status" value="1"/>
</dbReference>
<name>A0A2V5K9U0_9BACL</name>
<feature type="chain" id="PRO_5016123437" description="Cadherin domain-containing protein" evidence="1">
    <location>
        <begin position="36"/>
        <end position="1114"/>
    </location>
</feature>
<feature type="signal peptide" evidence="1">
    <location>
        <begin position="1"/>
        <end position="35"/>
    </location>
</feature>
<dbReference type="AlphaFoldDB" id="A0A2V5K9U0"/>
<organism evidence="2 3">
    <name type="scientific">Paenibacillus flagellatus</name>
    <dbReference type="NCBI Taxonomy" id="2211139"/>
    <lineage>
        <taxon>Bacteria</taxon>
        <taxon>Bacillati</taxon>
        <taxon>Bacillota</taxon>
        <taxon>Bacilli</taxon>
        <taxon>Bacillales</taxon>
        <taxon>Paenibacillaceae</taxon>
        <taxon>Paenibacillus</taxon>
    </lineage>
</organism>
<evidence type="ECO:0000313" key="3">
    <source>
        <dbReference type="Proteomes" id="UP000247476"/>
    </source>
</evidence>
<evidence type="ECO:0008006" key="4">
    <source>
        <dbReference type="Google" id="ProtNLM"/>
    </source>
</evidence>
<gene>
    <name evidence="2" type="ORF">DLM86_04665</name>
</gene>
<protein>
    <recommendedName>
        <fullName evidence="4">Cadherin domain-containing protein</fullName>
    </recommendedName>
</protein>
<keyword evidence="3" id="KW-1185">Reference proteome</keyword>
<sequence length="1114" mass="116061">MGRIWGKLSGTAGKPRAAALLAASISVAPIAPALAAPAAPGADPIGDITGTPGETVLIDLKKAFGEPYTSFHVIGPATSAGVVSTARSGSMLRLHLDGPGMATFTVTAQNDEMAGSVNDTFTVRVIGAGDDGRTDVGDVVRFMRDYPEALTERSRVSDALHVIKPLAAANNRTPTATSAVFEMAVKRGGTVNDVPLSVFGFADPDGETLAYYVAPAAAGGLTASIVGGSVVFSGLATDEASFGIVAEDARGASTAAILTVKPNSAPVTTVTGVTYSVYAPLTPEQPAFRLELGPLFRDADGDPLAYAISPAEAGGVSAAILGSAAHFAGVLGADTAFLVRASDPHGDYAELALELKTRPGTEPANRSPSVAQAVYDKAVPFGGTPAPIELRGNFSDPDGDVLTFGVSPASQGGLTATVEDGELWFAGSIDADAAFAVTASDGKGGTATATYRYSANRAPYATKANPKTVTYIPGETFANKTLDIAADFGFTDPEADPIAYRLDVPSSSIPESLSAVVDGSVLTLNGPAGPASIVVDAADGIGNHAQATYRIVPNYPVVAAGPEHELLFADTAEGAGLLDIDLTDYFSDADETGLAFEIVSEGSTIPENYEVVLDGSTVYLRKDAESPPAEPMTETIVVKIRAYDEEGAEAFSTFTFRPVANHAPVSHLVEKYGFTPDALPYTFDLSKWFTDEDPDDALSYSVSITTNSVVGEMPWLSLSSADNRKVQVRDAGASPTAHDYLSATVTDRYGASAGAANVRLQSWMPEHQPSAKTIVPGAELRLNDLHARYTFANGWDELTGSTRFTVGSSDPELVTAAMDGEGKDLILTAVGGTGTAEITIVGTDEASRAGIVDRFLVTVAAPSAGMSQILVPEPSDDGEQYYSATVLTSPPEAGFYSPTAGQLSLSVEGTGAATFTITIPNETEGGPSTVYTVPYNRNVVQLEDRAIAVDSRLDIVDLYKRFNNAAITASTTFTVTSSDPDKATAVMDGTNLRIDALSATNSGTPVEIAISGHDPTTGQSVSHTLKIRTEQSLLEALIGPLTVPNPFKDRETDYEVVNLSGNGLEVSIPWFYYETLSLQLGGVLTGMTDLLIIGHYNDGSEATRYYVKYSPLLV</sequence>
<keyword evidence="1" id="KW-0732">Signal</keyword>
<proteinExistence type="predicted"/>
<dbReference type="Proteomes" id="UP000247476">
    <property type="component" value="Unassembled WGS sequence"/>
</dbReference>
<evidence type="ECO:0000313" key="2">
    <source>
        <dbReference type="EMBL" id="PYI56281.1"/>
    </source>
</evidence>
<comment type="caution">
    <text evidence="2">The sequence shown here is derived from an EMBL/GenBank/DDBJ whole genome shotgun (WGS) entry which is preliminary data.</text>
</comment>